<dbReference type="PANTHER" id="PTHR23023">
    <property type="entry name" value="DIMETHYLANILINE MONOOXYGENASE"/>
    <property type="match status" value="1"/>
</dbReference>
<evidence type="ECO:0000256" key="5">
    <source>
        <dbReference type="ARBA" id="ARBA00022857"/>
    </source>
</evidence>
<evidence type="ECO:0000256" key="4">
    <source>
        <dbReference type="ARBA" id="ARBA00022827"/>
    </source>
</evidence>
<comment type="similarity">
    <text evidence="2 8">Belongs to the FMO family.</text>
</comment>
<keyword evidence="6 8" id="KW-0560">Oxidoreductase</keyword>
<evidence type="ECO:0000256" key="2">
    <source>
        <dbReference type="ARBA" id="ARBA00009183"/>
    </source>
</evidence>
<evidence type="ECO:0000256" key="7">
    <source>
        <dbReference type="ARBA" id="ARBA00058243"/>
    </source>
</evidence>
<sequence length="463" mass="53260">MVRDMNHQTKNVCVIGAGPSGLVAARELRKEGHKVVVMEQNHDIGGQWLYDPKVEGEDPLGRATIDNKFLKVHSSIYESLRLTSPREIMGYTDFPFVEKKGRDMRRFPSHRELFLYLKDFCDHFGLRGMIRFNTRVEYVSFMADSDDRRLRWVVKSRDVRAETVVEEVFDAVVVASGHYSQPRLPAIRGMDSWKRRQLHSHVYRIPEPFRNAVVVVVGNSMSGHDISMEVAGVAKEVYLSVKSLDIFDGLAKVIAKYENLHLLPEIVCLEEEGRVVFVDGSSVIADTIIYCTGYSYAFPFLDTKGIVVVDDNRVGPLYEHTFPPSLAPSLSFVGIPKKIIGFPFFESQAKWIAEVLSEKRTLPSREEMMQSIQDFYRAREAKGIPKRYTHEIAEFEYCDKFSDMVDFPRLEDWRKELCVSAVVNSMVNLETYRDVYDDFELLQVAHQSPHFTQFAPQEEFQPN</sequence>
<dbReference type="InterPro" id="IPR050346">
    <property type="entry name" value="FMO-like"/>
</dbReference>
<dbReference type="Gene3D" id="3.50.50.60">
    <property type="entry name" value="FAD/NAD(P)-binding domain"/>
    <property type="match status" value="2"/>
</dbReference>
<dbReference type="InterPro" id="IPR036188">
    <property type="entry name" value="FAD/NAD-bd_sf"/>
</dbReference>
<dbReference type="InterPro" id="IPR020946">
    <property type="entry name" value="Flavin_mOase-like"/>
</dbReference>
<evidence type="ECO:0000256" key="1">
    <source>
        <dbReference type="ARBA" id="ARBA00001974"/>
    </source>
</evidence>
<evidence type="ECO:0000256" key="3">
    <source>
        <dbReference type="ARBA" id="ARBA00022630"/>
    </source>
</evidence>
<dbReference type="SUPFAM" id="SSF51905">
    <property type="entry name" value="FAD/NAD(P)-binding domain"/>
    <property type="match status" value="2"/>
</dbReference>
<accession>A0A7C9AK07</accession>
<dbReference type="AlphaFoldDB" id="A0A7C9AK07"/>
<dbReference type="GO" id="GO:0050661">
    <property type="term" value="F:NADP binding"/>
    <property type="evidence" value="ECO:0007669"/>
    <property type="project" value="InterPro"/>
</dbReference>
<reference evidence="9" key="2">
    <citation type="submission" date="2020-07" db="EMBL/GenBank/DDBJ databases">
        <authorList>
            <person name="Vera ALvarez R."/>
            <person name="Arias-Moreno D.M."/>
            <person name="Jimenez-Jacinto V."/>
            <person name="Jimenez-Bremont J.F."/>
            <person name="Swaminathan K."/>
            <person name="Moose S.P."/>
            <person name="Guerrero-Gonzalez M.L."/>
            <person name="Marino-Ramirez L."/>
            <person name="Landsman D."/>
            <person name="Rodriguez-Kessler M."/>
            <person name="Delgado-Sanchez P."/>
        </authorList>
    </citation>
    <scope>NUCLEOTIDE SEQUENCE</scope>
    <source>
        <tissue evidence="9">Cladode</tissue>
    </source>
</reference>
<dbReference type="FunFam" id="3.50.50.60:FF:000147">
    <property type="entry name" value="Flavin-containing monooxygenase"/>
    <property type="match status" value="1"/>
</dbReference>
<comment type="function">
    <text evidence="7">Catalyzes the conversion of methylthioalkyl glucosinolates of any chain length into methylsulfinylalkyl glucosinolates.</text>
</comment>
<name>A0A7C9AK07_OPUST</name>
<dbReference type="Pfam" id="PF00743">
    <property type="entry name" value="FMO-like"/>
    <property type="match status" value="2"/>
</dbReference>
<dbReference type="InterPro" id="IPR000960">
    <property type="entry name" value="Flavin_mOase"/>
</dbReference>
<dbReference type="PIRSF" id="PIRSF000332">
    <property type="entry name" value="FMO"/>
    <property type="match status" value="1"/>
</dbReference>
<keyword evidence="5" id="KW-0521">NADP</keyword>
<evidence type="ECO:0000256" key="6">
    <source>
        <dbReference type="ARBA" id="ARBA00023002"/>
    </source>
</evidence>
<dbReference type="GO" id="GO:0050660">
    <property type="term" value="F:flavin adenine dinucleotide binding"/>
    <property type="evidence" value="ECO:0007669"/>
    <property type="project" value="InterPro"/>
</dbReference>
<reference evidence="9" key="1">
    <citation type="journal article" date="2013" name="J. Plant Res.">
        <title>Effect of fungi and light on seed germination of three Opuntia species from semiarid lands of central Mexico.</title>
        <authorList>
            <person name="Delgado-Sanchez P."/>
            <person name="Jimenez-Bremont J.F."/>
            <person name="Guerrero-Gonzalez Mde L."/>
            <person name="Flores J."/>
        </authorList>
    </citation>
    <scope>NUCLEOTIDE SEQUENCE</scope>
    <source>
        <tissue evidence="9">Cladode</tissue>
    </source>
</reference>
<comment type="cofactor">
    <cofactor evidence="1 8">
        <name>FAD</name>
        <dbReference type="ChEBI" id="CHEBI:57692"/>
    </cofactor>
</comment>
<keyword evidence="4 8" id="KW-0274">FAD</keyword>
<dbReference type="GO" id="GO:0004499">
    <property type="term" value="F:N,N-dimethylaniline monooxygenase activity"/>
    <property type="evidence" value="ECO:0007669"/>
    <property type="project" value="InterPro"/>
</dbReference>
<keyword evidence="8" id="KW-0503">Monooxygenase</keyword>
<protein>
    <recommendedName>
        <fullName evidence="8">Flavin-containing monooxygenase</fullName>
        <ecNumber evidence="8">1.-.-.-</ecNumber>
    </recommendedName>
</protein>
<dbReference type="EMBL" id="GISG01247506">
    <property type="protein sequence ID" value="MBA4670438.1"/>
    <property type="molecule type" value="Transcribed_RNA"/>
</dbReference>
<dbReference type="EC" id="1.-.-.-" evidence="8"/>
<evidence type="ECO:0000313" key="9">
    <source>
        <dbReference type="EMBL" id="MBA4670438.1"/>
    </source>
</evidence>
<organism evidence="9">
    <name type="scientific">Opuntia streptacantha</name>
    <name type="common">Prickly pear cactus</name>
    <name type="synonym">Opuntia cardona</name>
    <dbReference type="NCBI Taxonomy" id="393608"/>
    <lineage>
        <taxon>Eukaryota</taxon>
        <taxon>Viridiplantae</taxon>
        <taxon>Streptophyta</taxon>
        <taxon>Embryophyta</taxon>
        <taxon>Tracheophyta</taxon>
        <taxon>Spermatophyta</taxon>
        <taxon>Magnoliopsida</taxon>
        <taxon>eudicotyledons</taxon>
        <taxon>Gunneridae</taxon>
        <taxon>Pentapetalae</taxon>
        <taxon>Caryophyllales</taxon>
        <taxon>Cactineae</taxon>
        <taxon>Cactaceae</taxon>
        <taxon>Opuntioideae</taxon>
        <taxon>Opuntia</taxon>
    </lineage>
</organism>
<proteinExistence type="inferred from homology"/>
<keyword evidence="3 8" id="KW-0285">Flavoprotein</keyword>
<dbReference type="PRINTS" id="PR00370">
    <property type="entry name" value="FMOXYGENASE"/>
</dbReference>
<dbReference type="FunFam" id="3.50.50.60:FF:000973">
    <property type="entry name" value="Flavin-containing monooxygenase"/>
    <property type="match status" value="1"/>
</dbReference>
<evidence type="ECO:0000256" key="8">
    <source>
        <dbReference type="RuleBase" id="RU361177"/>
    </source>
</evidence>